<comment type="caution">
    <text evidence="1">The sequence shown here is derived from an EMBL/GenBank/DDBJ whole genome shotgun (WGS) entry which is preliminary data.</text>
</comment>
<proteinExistence type="predicted"/>
<organism evidence="1 2">
    <name type="scientific">Sphingobium wenxiniae (strain DSM 21828 / CGMCC 1.7748 / JZ-1)</name>
    <dbReference type="NCBI Taxonomy" id="595605"/>
    <lineage>
        <taxon>Bacteria</taxon>
        <taxon>Pseudomonadati</taxon>
        <taxon>Pseudomonadota</taxon>
        <taxon>Alphaproteobacteria</taxon>
        <taxon>Sphingomonadales</taxon>
        <taxon>Sphingomonadaceae</taxon>
        <taxon>Sphingobium</taxon>
    </lineage>
</organism>
<dbReference type="RefSeq" id="WP_145074714.1">
    <property type="nucleotide sequence ID" value="NZ_JACIIY010000025.1"/>
</dbReference>
<sequence length="161" mass="17809">MTDDRIDALHDKLDVIVDALSAIAESQHEQAAAIAGITAALDTQAHSLQLIALASAAAYYASGAAEPLPHEALEDPAFELFLRLHPDAGAPILGQADMDGHLERLDRVDKATLAAGFRELREKEELSLLEKARNRQVEYRVRQKHGDLERLEREGRDDRVR</sequence>
<keyword evidence="2" id="KW-1185">Reference proteome</keyword>
<gene>
    <name evidence="1" type="ORF">IQ35_03114</name>
</gene>
<dbReference type="AlphaFoldDB" id="A0A562K833"/>
<evidence type="ECO:0000313" key="2">
    <source>
        <dbReference type="Proteomes" id="UP000316624"/>
    </source>
</evidence>
<dbReference type="EMBL" id="VLKK01000014">
    <property type="protein sequence ID" value="TWH91601.1"/>
    <property type="molecule type" value="Genomic_DNA"/>
</dbReference>
<protein>
    <submittedName>
        <fullName evidence="1">Uncharacterized protein</fullName>
    </submittedName>
</protein>
<dbReference type="Proteomes" id="UP000316624">
    <property type="component" value="Unassembled WGS sequence"/>
</dbReference>
<evidence type="ECO:0000313" key="1">
    <source>
        <dbReference type="EMBL" id="TWH91601.1"/>
    </source>
</evidence>
<name>A0A562K833_SPHWJ</name>
<accession>A0A562K833</accession>
<reference evidence="1 2" key="1">
    <citation type="journal article" date="2015" name="Stand. Genomic Sci.">
        <title>Genomic Encyclopedia of Bacterial and Archaeal Type Strains, Phase III: the genomes of soil and plant-associated and newly described type strains.</title>
        <authorList>
            <person name="Whitman W.B."/>
            <person name="Woyke T."/>
            <person name="Klenk H.P."/>
            <person name="Zhou Y."/>
            <person name="Lilburn T.G."/>
            <person name="Beck B.J."/>
            <person name="De Vos P."/>
            <person name="Vandamme P."/>
            <person name="Eisen J.A."/>
            <person name="Garrity G."/>
            <person name="Hugenholtz P."/>
            <person name="Kyrpides N.C."/>
        </authorList>
    </citation>
    <scope>NUCLEOTIDE SEQUENCE [LARGE SCALE GENOMIC DNA]</scope>
    <source>
        <strain evidence="1 2">CGMCC 1.7748</strain>
    </source>
</reference>